<organism evidence="11 12">
    <name type="scientific">Aquatica leii</name>
    <dbReference type="NCBI Taxonomy" id="1421715"/>
    <lineage>
        <taxon>Eukaryota</taxon>
        <taxon>Metazoa</taxon>
        <taxon>Ecdysozoa</taxon>
        <taxon>Arthropoda</taxon>
        <taxon>Hexapoda</taxon>
        <taxon>Insecta</taxon>
        <taxon>Pterygota</taxon>
        <taxon>Neoptera</taxon>
        <taxon>Endopterygota</taxon>
        <taxon>Coleoptera</taxon>
        <taxon>Polyphaga</taxon>
        <taxon>Elateriformia</taxon>
        <taxon>Elateroidea</taxon>
        <taxon>Lampyridae</taxon>
        <taxon>Luciolinae</taxon>
        <taxon>Aquatica</taxon>
    </lineage>
</organism>
<keyword evidence="5" id="KW-0552">Olfaction</keyword>
<keyword evidence="2" id="KW-1003">Cell membrane</keyword>
<evidence type="ECO:0000256" key="5">
    <source>
        <dbReference type="ARBA" id="ARBA00022725"/>
    </source>
</evidence>
<dbReference type="GO" id="GO:0007165">
    <property type="term" value="P:signal transduction"/>
    <property type="evidence" value="ECO:0007669"/>
    <property type="project" value="UniProtKB-KW"/>
</dbReference>
<dbReference type="AlphaFoldDB" id="A0AAN7SJK7"/>
<dbReference type="InterPro" id="IPR004117">
    <property type="entry name" value="7tm6_olfct_rcpt"/>
</dbReference>
<protein>
    <recommendedName>
        <fullName evidence="13">Odorant receptor</fullName>
    </recommendedName>
</protein>
<evidence type="ECO:0000256" key="6">
    <source>
        <dbReference type="ARBA" id="ARBA00022989"/>
    </source>
</evidence>
<feature type="transmembrane region" description="Helical" evidence="10">
    <location>
        <begin position="672"/>
        <end position="694"/>
    </location>
</feature>
<evidence type="ECO:0000256" key="1">
    <source>
        <dbReference type="ARBA" id="ARBA00004651"/>
    </source>
</evidence>
<dbReference type="GO" id="GO:0005549">
    <property type="term" value="F:odorant binding"/>
    <property type="evidence" value="ECO:0007669"/>
    <property type="project" value="InterPro"/>
</dbReference>
<dbReference type="Proteomes" id="UP001353858">
    <property type="component" value="Unassembled WGS sequence"/>
</dbReference>
<keyword evidence="12" id="KW-1185">Reference proteome</keyword>
<keyword evidence="7 10" id="KW-0472">Membrane</keyword>
<feature type="transmembrane region" description="Helical" evidence="10">
    <location>
        <begin position="308"/>
        <end position="330"/>
    </location>
</feature>
<keyword evidence="3" id="KW-0716">Sensory transduction</keyword>
<feature type="transmembrane region" description="Helical" evidence="10">
    <location>
        <begin position="549"/>
        <end position="567"/>
    </location>
</feature>
<feature type="transmembrane region" description="Helical" evidence="10">
    <location>
        <begin position="155"/>
        <end position="173"/>
    </location>
</feature>
<keyword evidence="8" id="KW-0675">Receptor</keyword>
<dbReference type="PANTHER" id="PTHR21137">
    <property type="entry name" value="ODORANT RECEPTOR"/>
    <property type="match status" value="1"/>
</dbReference>
<evidence type="ECO:0000256" key="7">
    <source>
        <dbReference type="ARBA" id="ARBA00023136"/>
    </source>
</evidence>
<evidence type="ECO:0000256" key="8">
    <source>
        <dbReference type="ARBA" id="ARBA00023170"/>
    </source>
</evidence>
<dbReference type="Pfam" id="PF02949">
    <property type="entry name" value="7tm_6"/>
    <property type="match status" value="2"/>
</dbReference>
<proteinExistence type="predicted"/>
<evidence type="ECO:0000256" key="9">
    <source>
        <dbReference type="ARBA" id="ARBA00023224"/>
    </source>
</evidence>
<accession>A0AAN7SJK7</accession>
<feature type="transmembrane region" description="Helical" evidence="10">
    <location>
        <begin position="517"/>
        <end position="534"/>
    </location>
</feature>
<dbReference type="GO" id="GO:0005886">
    <property type="term" value="C:plasma membrane"/>
    <property type="evidence" value="ECO:0007669"/>
    <property type="project" value="UniProtKB-SubCell"/>
</dbReference>
<gene>
    <name evidence="11" type="ORF">RN001_001468</name>
</gene>
<name>A0AAN7SJK7_9COLE</name>
<feature type="transmembrane region" description="Helical" evidence="10">
    <location>
        <begin position="188"/>
        <end position="206"/>
    </location>
</feature>
<keyword evidence="4 10" id="KW-0812">Transmembrane</keyword>
<feature type="transmembrane region" description="Helical" evidence="10">
    <location>
        <begin position="425"/>
        <end position="444"/>
    </location>
</feature>
<evidence type="ECO:0000256" key="2">
    <source>
        <dbReference type="ARBA" id="ARBA00022475"/>
    </source>
</evidence>
<evidence type="ECO:0008006" key="13">
    <source>
        <dbReference type="Google" id="ProtNLM"/>
    </source>
</evidence>
<sequence length="778" mass="89533">MIEDADSDYSATESLLNNNNAATEYNHGENENAIEIDNEDSDIKEVNTSGKRRRLRSEKYVKRWKGNKNHRMREFGQGYYEVIADIDDFGKLSEIIDMMITLSAAITKMMTFQYYSNKFLGIMEFLRDPIFATYSNEFDHYMAKTVKTSILIAKFYKTTVAICIILVGIFPILDNKPFPFPFPFDLGIYSHYMYVFQVFSLALSAWNNSSIDTLITSLMGLSAAQLDILCEKIKISTSKPINKITEFEIDIFVVTLLKQCVEHHNAIIKLVQDIEQVFTVALFVQFVASVMVICNTVFHIVLISTINMQFIMLLEYCIVMMLQLFMYCWYGNEIILKSTKISDACYNCNWYERGPLVRTYLFMIMERCKRPLNITTLKLSNVSLTAFKSMSITNNANAFRIQYSMLSASGIWPEKNATLIYKLRCALSWILTAGLFVSMLMEVIADIKDFTKLSEILYMMITLGATLAKMTTLAYYSNTFLKLIEFLKDPVFVTYSNDFDHYMAETVKQSTFIAKSYRVLVGLCVFLVAAFPLLDNKPFPFPFPFELGIYSYYMYVFQVISLGLAAWNNSSIDTLITSLMGLAAAQLDILREKIVNIKMTSSNSVNTFTEVEVNDFVVKILKQCVEHHNAIIRLIQDIEQVFTVALFAQFGASVMVICNTVFHIVLISAVNFQFMMLLEYFMVMMFQLFMYCWYGNEIILKSTQVGEACYHCNWYQMGYSVRAYIFIIMERSKRPLIITTLKLSNASLIAFKSILQWSYSCLALLLKMYQKKNKASLA</sequence>
<evidence type="ECO:0000313" key="12">
    <source>
        <dbReference type="Proteomes" id="UP001353858"/>
    </source>
</evidence>
<feature type="transmembrane region" description="Helical" evidence="10">
    <location>
        <begin position="277"/>
        <end position="302"/>
    </location>
</feature>
<feature type="transmembrane region" description="Helical" evidence="10">
    <location>
        <begin position="641"/>
        <end position="666"/>
    </location>
</feature>
<dbReference type="PANTHER" id="PTHR21137:SF35">
    <property type="entry name" value="ODORANT RECEPTOR 19A-RELATED"/>
    <property type="match status" value="1"/>
</dbReference>
<dbReference type="GO" id="GO:0004984">
    <property type="term" value="F:olfactory receptor activity"/>
    <property type="evidence" value="ECO:0007669"/>
    <property type="project" value="InterPro"/>
</dbReference>
<evidence type="ECO:0000256" key="4">
    <source>
        <dbReference type="ARBA" id="ARBA00022692"/>
    </source>
</evidence>
<feature type="transmembrane region" description="Helical" evidence="10">
    <location>
        <begin position="456"/>
        <end position="476"/>
    </location>
</feature>
<keyword evidence="6 10" id="KW-1133">Transmembrane helix</keyword>
<evidence type="ECO:0000256" key="3">
    <source>
        <dbReference type="ARBA" id="ARBA00022606"/>
    </source>
</evidence>
<reference evidence="12" key="1">
    <citation type="submission" date="2023-01" db="EMBL/GenBank/DDBJ databases">
        <title>Key to firefly adult light organ development and bioluminescence: homeobox transcription factors regulate luciferase expression and transportation to peroxisome.</title>
        <authorList>
            <person name="Fu X."/>
        </authorList>
    </citation>
    <scope>NUCLEOTIDE SEQUENCE [LARGE SCALE GENOMIC DNA]</scope>
</reference>
<comment type="subcellular location">
    <subcellularLocation>
        <location evidence="1">Cell membrane</location>
        <topology evidence="1">Multi-pass membrane protein</topology>
    </subcellularLocation>
</comment>
<dbReference type="EMBL" id="JARPUR010000001">
    <property type="protein sequence ID" value="KAK4885197.1"/>
    <property type="molecule type" value="Genomic_DNA"/>
</dbReference>
<comment type="caution">
    <text evidence="11">The sequence shown here is derived from an EMBL/GenBank/DDBJ whole genome shotgun (WGS) entry which is preliminary data.</text>
</comment>
<evidence type="ECO:0000256" key="10">
    <source>
        <dbReference type="SAM" id="Phobius"/>
    </source>
</evidence>
<evidence type="ECO:0000313" key="11">
    <source>
        <dbReference type="EMBL" id="KAK4885197.1"/>
    </source>
</evidence>
<keyword evidence="9" id="KW-0807">Transducer</keyword>